<dbReference type="EMBL" id="JABEQN010000019">
    <property type="protein sequence ID" value="MBB2194820.1"/>
    <property type="molecule type" value="Genomic_DNA"/>
</dbReference>
<sequence length="243" mass="27367">MKRLFLTAACLVLTAAAPPPMQGERLEAGATYFVLKMDGQENGRLWRVLRKTELNGRRVWDIVLHLKLVGREVREHYVVDRASLLPIMMDGTRGRDRSDRNWESIRLRYDARRIWGTRESSSGSKRISVALNGPTWDGHLLGVMLAALPLAEGGRYTLPTWQYDGGKKQITAEVVGDIVASYDGKPAWLVEAGDDPSDRVRYEIARSPRAERGYKEDLHAPGCVTIWETSEAVLHVSRLETGR</sequence>
<dbReference type="Pfam" id="PF11306">
    <property type="entry name" value="DUF3108"/>
    <property type="match status" value="1"/>
</dbReference>
<proteinExistence type="predicted"/>
<dbReference type="EMBL" id="JABEQO010000019">
    <property type="protein sequence ID" value="MBB2165755.1"/>
    <property type="molecule type" value="Genomic_DNA"/>
</dbReference>
<protein>
    <recommendedName>
        <fullName evidence="5">DUF3108 domain-containing protein</fullName>
    </recommendedName>
</protein>
<dbReference type="AlphaFoldDB" id="A0A7W4IMQ8"/>
<dbReference type="Proteomes" id="UP000561077">
    <property type="component" value="Unassembled WGS sequence"/>
</dbReference>
<name>A0A7W4IMQ8_9PROT</name>
<evidence type="ECO:0000313" key="3">
    <source>
        <dbReference type="Proteomes" id="UP000540490"/>
    </source>
</evidence>
<reference evidence="3 4" key="1">
    <citation type="submission" date="2020-04" db="EMBL/GenBank/DDBJ databases">
        <title>Description of novel Gluconacetobacter.</title>
        <authorList>
            <person name="Sombolestani A."/>
        </authorList>
    </citation>
    <scope>NUCLEOTIDE SEQUENCE [LARGE SCALE GENOMIC DNA]</scope>
    <source>
        <strain evidence="2 3">LMG 1728</strain>
        <strain evidence="1 4">LMG 1731</strain>
    </source>
</reference>
<keyword evidence="3" id="KW-1185">Reference proteome</keyword>
<comment type="caution">
    <text evidence="1">The sequence shown here is derived from an EMBL/GenBank/DDBJ whole genome shotgun (WGS) entry which is preliminary data.</text>
</comment>
<accession>A0A7W4IMQ8</accession>
<dbReference type="InterPro" id="IPR021457">
    <property type="entry name" value="DUF3108"/>
</dbReference>
<evidence type="ECO:0000313" key="2">
    <source>
        <dbReference type="EMBL" id="MBB2194820.1"/>
    </source>
</evidence>
<dbReference type="Proteomes" id="UP000540490">
    <property type="component" value="Unassembled WGS sequence"/>
</dbReference>
<organism evidence="1 4">
    <name type="scientific">Gluconacetobacter dulcium</name>
    <dbReference type="NCBI Taxonomy" id="2729096"/>
    <lineage>
        <taxon>Bacteria</taxon>
        <taxon>Pseudomonadati</taxon>
        <taxon>Pseudomonadota</taxon>
        <taxon>Alphaproteobacteria</taxon>
        <taxon>Acetobacterales</taxon>
        <taxon>Acetobacteraceae</taxon>
        <taxon>Gluconacetobacter</taxon>
    </lineage>
</organism>
<evidence type="ECO:0008006" key="5">
    <source>
        <dbReference type="Google" id="ProtNLM"/>
    </source>
</evidence>
<evidence type="ECO:0000313" key="4">
    <source>
        <dbReference type="Proteomes" id="UP000561077"/>
    </source>
</evidence>
<evidence type="ECO:0000313" key="1">
    <source>
        <dbReference type="EMBL" id="MBB2165755.1"/>
    </source>
</evidence>
<gene>
    <name evidence="2" type="ORF">HLH25_14495</name>
    <name evidence="1" type="ORF">HLH26_14660</name>
</gene>
<dbReference type="RefSeq" id="WP_182974739.1">
    <property type="nucleotide sequence ID" value="NZ_JABEQN010000019.1"/>
</dbReference>